<evidence type="ECO:0000256" key="1">
    <source>
        <dbReference type="SAM" id="MobiDB-lite"/>
    </source>
</evidence>
<evidence type="ECO:0000313" key="2">
    <source>
        <dbReference type="EMBL" id="ODM18285.1"/>
    </source>
</evidence>
<sequence>MGRPKVMSWESPGQLSSSATPETRREAQLRKDCLSHDHHRCVVSRKFGLLTAMKRLRESGVKDDDGKRVFSNDCMEVDVVHIIPLSVIEAKDNKELGQSQRLAILIFDMFDPKISLTIRGSDIDKPRNAMCLMCAPRMV</sequence>
<proteinExistence type="predicted"/>
<name>A0A1E3BBE7_ASPCR</name>
<feature type="region of interest" description="Disordered" evidence="1">
    <location>
        <begin position="1"/>
        <end position="26"/>
    </location>
</feature>
<evidence type="ECO:0000313" key="3">
    <source>
        <dbReference type="Proteomes" id="UP000094569"/>
    </source>
</evidence>
<dbReference type="AlphaFoldDB" id="A0A1E3BBE7"/>
<dbReference type="Proteomes" id="UP000094569">
    <property type="component" value="Unassembled WGS sequence"/>
</dbReference>
<dbReference type="STRING" id="573508.A0A1E3BBE7"/>
<dbReference type="VEuPathDB" id="FungiDB:SI65_06156"/>
<organism evidence="2 3">
    <name type="scientific">Aspergillus cristatus</name>
    <name type="common">Chinese Fuzhuan brick tea-fermentation fungus</name>
    <name type="synonym">Eurotium cristatum</name>
    <dbReference type="NCBI Taxonomy" id="573508"/>
    <lineage>
        <taxon>Eukaryota</taxon>
        <taxon>Fungi</taxon>
        <taxon>Dikarya</taxon>
        <taxon>Ascomycota</taxon>
        <taxon>Pezizomycotina</taxon>
        <taxon>Eurotiomycetes</taxon>
        <taxon>Eurotiomycetidae</taxon>
        <taxon>Eurotiales</taxon>
        <taxon>Aspergillaceae</taxon>
        <taxon>Aspergillus</taxon>
        <taxon>Aspergillus subgen. Aspergillus</taxon>
    </lineage>
</organism>
<protein>
    <submittedName>
        <fullName evidence="2">Uncharacterized protein</fullName>
    </submittedName>
</protein>
<comment type="caution">
    <text evidence="2">The sequence shown here is derived from an EMBL/GenBank/DDBJ whole genome shotgun (WGS) entry which is preliminary data.</text>
</comment>
<dbReference type="EMBL" id="JXNT01000006">
    <property type="protein sequence ID" value="ODM18285.1"/>
    <property type="molecule type" value="Genomic_DNA"/>
</dbReference>
<keyword evidence="3" id="KW-1185">Reference proteome</keyword>
<feature type="compositionally biased region" description="Polar residues" evidence="1">
    <location>
        <begin position="11"/>
        <end position="21"/>
    </location>
</feature>
<accession>A0A1E3BBE7</accession>
<reference evidence="2 3" key="1">
    <citation type="journal article" date="2016" name="BMC Genomics">
        <title>Comparative genomic and transcriptomic analyses of the Fuzhuan brick tea-fermentation fungus Aspergillus cristatus.</title>
        <authorList>
            <person name="Ge Y."/>
            <person name="Wang Y."/>
            <person name="Liu Y."/>
            <person name="Tan Y."/>
            <person name="Ren X."/>
            <person name="Zhang X."/>
            <person name="Hyde K.D."/>
            <person name="Liu Y."/>
            <person name="Liu Z."/>
        </authorList>
    </citation>
    <scope>NUCLEOTIDE SEQUENCE [LARGE SCALE GENOMIC DNA]</scope>
    <source>
        <strain evidence="2 3">GZAAS20.1005</strain>
    </source>
</reference>
<gene>
    <name evidence="2" type="ORF">SI65_06156</name>
</gene>
<dbReference type="OrthoDB" id="2104739at2759"/>